<dbReference type="EMBL" id="JARKIE010000351">
    <property type="protein sequence ID" value="KAJ7652251.1"/>
    <property type="molecule type" value="Genomic_DNA"/>
</dbReference>
<keyword evidence="2" id="KW-1185">Reference proteome</keyword>
<accession>A0AAD7CLR8</accession>
<reference evidence="1" key="1">
    <citation type="submission" date="2023-03" db="EMBL/GenBank/DDBJ databases">
        <title>Massive genome expansion in bonnet fungi (Mycena s.s.) driven by repeated elements and novel gene families across ecological guilds.</title>
        <authorList>
            <consortium name="Lawrence Berkeley National Laboratory"/>
            <person name="Harder C.B."/>
            <person name="Miyauchi S."/>
            <person name="Viragh M."/>
            <person name="Kuo A."/>
            <person name="Thoen E."/>
            <person name="Andreopoulos B."/>
            <person name="Lu D."/>
            <person name="Skrede I."/>
            <person name="Drula E."/>
            <person name="Henrissat B."/>
            <person name="Morin E."/>
            <person name="Kohler A."/>
            <person name="Barry K."/>
            <person name="LaButti K."/>
            <person name="Morin E."/>
            <person name="Salamov A."/>
            <person name="Lipzen A."/>
            <person name="Mereny Z."/>
            <person name="Hegedus B."/>
            <person name="Baldrian P."/>
            <person name="Stursova M."/>
            <person name="Weitz H."/>
            <person name="Taylor A."/>
            <person name="Grigoriev I.V."/>
            <person name="Nagy L.G."/>
            <person name="Martin F."/>
            <person name="Kauserud H."/>
        </authorList>
    </citation>
    <scope>NUCLEOTIDE SEQUENCE</scope>
    <source>
        <strain evidence="1">CBHHK067</strain>
    </source>
</reference>
<evidence type="ECO:0000313" key="1">
    <source>
        <dbReference type="EMBL" id="KAJ7652251.1"/>
    </source>
</evidence>
<evidence type="ECO:0000313" key="2">
    <source>
        <dbReference type="Proteomes" id="UP001221757"/>
    </source>
</evidence>
<sequence length="373" mass="39870">MPLFAERIRSLQQQGSGSGRVHVIGLLAAPKIEMDAELEAWRDLLAGTTTAAWFIAAPRDAESSAECEWEPVIGDPQAQRRRSAHWAGEVVTLPNIHHTKTRFVRRIRRTAAAAEAGDAIVIVLCGHGEAEEGTGDIFLGDADADSSLLEKLEIEDGLDGAKIPQERVFLVSPAGGSALWRSAVWTLVAAHQTPAPTPTPTPAQPAPPLTPAEAAELFRLASEYSAHAHALTAPDVPVIAQARIVAAGRAPGLPATDARALLAKLRYHARMCRRAARIAAALGWAAPGAVPVEAWVRADGLREMHAAEERGAAIASEFFLVGEGVGVRVGKGARRWKTMGPGTWLAQAWIRAGRPEVEESRWRAAVEYADTLT</sequence>
<dbReference type="Proteomes" id="UP001221757">
    <property type="component" value="Unassembled WGS sequence"/>
</dbReference>
<dbReference type="AlphaFoldDB" id="A0AAD7CLR8"/>
<comment type="caution">
    <text evidence="1">The sequence shown here is derived from an EMBL/GenBank/DDBJ whole genome shotgun (WGS) entry which is preliminary data.</text>
</comment>
<organism evidence="1 2">
    <name type="scientific">Mycena rosella</name>
    <name type="common">Pink bonnet</name>
    <name type="synonym">Agaricus rosellus</name>
    <dbReference type="NCBI Taxonomy" id="1033263"/>
    <lineage>
        <taxon>Eukaryota</taxon>
        <taxon>Fungi</taxon>
        <taxon>Dikarya</taxon>
        <taxon>Basidiomycota</taxon>
        <taxon>Agaricomycotina</taxon>
        <taxon>Agaricomycetes</taxon>
        <taxon>Agaricomycetidae</taxon>
        <taxon>Agaricales</taxon>
        <taxon>Marasmiineae</taxon>
        <taxon>Mycenaceae</taxon>
        <taxon>Mycena</taxon>
    </lineage>
</organism>
<protein>
    <submittedName>
        <fullName evidence="1">Uncharacterized protein</fullName>
    </submittedName>
</protein>
<name>A0AAD7CLR8_MYCRO</name>
<gene>
    <name evidence="1" type="ORF">B0H17DRAFT_1186503</name>
</gene>
<proteinExistence type="predicted"/>